<name>A0A067PPN7_9AGAM</name>
<sequence length="159" mass="17780">MSHCPCSHLDQFQVVVSVWGISTLIHSTIRLSGPGWDEPSKEWQGRPRVELVRYPDTSKIAAVYEVEEHLIRTPSASHPESSQLIQTADTFRTRTNVSAAKRRPTHSNKAKPSPRLKHATIIHNTPVHTGTLRANAYHLPHPILRLALSGQLEITVLIP</sequence>
<reference evidence="2" key="1">
    <citation type="journal article" date="2014" name="Proc. Natl. Acad. Sci. U.S.A.">
        <title>Extensive sampling of basidiomycete genomes demonstrates inadequacy of the white-rot/brown-rot paradigm for wood decay fungi.</title>
        <authorList>
            <person name="Riley R."/>
            <person name="Salamov A.A."/>
            <person name="Brown D.W."/>
            <person name="Nagy L.G."/>
            <person name="Floudas D."/>
            <person name="Held B.W."/>
            <person name="Levasseur A."/>
            <person name="Lombard V."/>
            <person name="Morin E."/>
            <person name="Otillar R."/>
            <person name="Lindquist E.A."/>
            <person name="Sun H."/>
            <person name="LaButti K.M."/>
            <person name="Schmutz J."/>
            <person name="Jabbour D."/>
            <person name="Luo H."/>
            <person name="Baker S.E."/>
            <person name="Pisabarro A.G."/>
            <person name="Walton J.D."/>
            <person name="Blanchette R.A."/>
            <person name="Henrissat B."/>
            <person name="Martin F."/>
            <person name="Cullen D."/>
            <person name="Hibbett D.S."/>
            <person name="Grigoriev I.V."/>
        </authorList>
    </citation>
    <scope>NUCLEOTIDE SEQUENCE [LARGE SCALE GENOMIC DNA]</scope>
    <source>
        <strain evidence="2">MUCL 33604</strain>
    </source>
</reference>
<proteinExistence type="predicted"/>
<keyword evidence="2" id="KW-1185">Reference proteome</keyword>
<gene>
    <name evidence="1" type="ORF">JAAARDRAFT_198457</name>
</gene>
<dbReference type="HOGENOM" id="CLU_1661027_0_0_1"/>
<dbReference type="AlphaFoldDB" id="A0A067PPN7"/>
<evidence type="ECO:0000313" key="1">
    <source>
        <dbReference type="EMBL" id="KDQ52286.1"/>
    </source>
</evidence>
<evidence type="ECO:0000313" key="2">
    <source>
        <dbReference type="Proteomes" id="UP000027265"/>
    </source>
</evidence>
<organism evidence="1 2">
    <name type="scientific">Jaapia argillacea MUCL 33604</name>
    <dbReference type="NCBI Taxonomy" id="933084"/>
    <lineage>
        <taxon>Eukaryota</taxon>
        <taxon>Fungi</taxon>
        <taxon>Dikarya</taxon>
        <taxon>Basidiomycota</taxon>
        <taxon>Agaricomycotina</taxon>
        <taxon>Agaricomycetes</taxon>
        <taxon>Agaricomycetidae</taxon>
        <taxon>Jaapiales</taxon>
        <taxon>Jaapiaceae</taxon>
        <taxon>Jaapia</taxon>
    </lineage>
</organism>
<accession>A0A067PPN7</accession>
<protein>
    <submittedName>
        <fullName evidence="1">Uncharacterized protein</fullName>
    </submittedName>
</protein>
<dbReference type="Proteomes" id="UP000027265">
    <property type="component" value="Unassembled WGS sequence"/>
</dbReference>
<dbReference type="EMBL" id="KL197741">
    <property type="protein sequence ID" value="KDQ52286.1"/>
    <property type="molecule type" value="Genomic_DNA"/>
</dbReference>
<dbReference type="InParanoid" id="A0A067PPN7"/>